<comment type="caution">
    <text evidence="2">The sequence shown here is derived from an EMBL/GenBank/DDBJ whole genome shotgun (WGS) entry which is preliminary data.</text>
</comment>
<evidence type="ECO:0000313" key="3">
    <source>
        <dbReference type="Proteomes" id="UP000663836"/>
    </source>
</evidence>
<dbReference type="AlphaFoldDB" id="A0A819ADM0"/>
<evidence type="ECO:0000256" key="1">
    <source>
        <dbReference type="SAM" id="MobiDB-lite"/>
    </source>
</evidence>
<sequence>MFCCFQRSTTSNIDTLNHEKQSLLRSGIKPLSYQTILTIPYAHVIRDDKISIESSNITEPNATHTYWLFNGMIPNQAYETRMYPCFSFDDVDVPTPVVFTTKTTNGHSLFERLFQINPVNAINSSAAIRKRQTNQSNSITSNTIPMARPFDEFPADPSISNTSLDVQSNSIVPKSDKN</sequence>
<feature type="compositionally biased region" description="Polar residues" evidence="1">
    <location>
        <begin position="133"/>
        <end position="144"/>
    </location>
</feature>
<feature type="compositionally biased region" description="Polar residues" evidence="1">
    <location>
        <begin position="158"/>
        <end position="172"/>
    </location>
</feature>
<name>A0A819ADM0_9BILA</name>
<proteinExistence type="predicted"/>
<dbReference type="EMBL" id="CAJOBD010001229">
    <property type="protein sequence ID" value="CAF3776138.1"/>
    <property type="molecule type" value="Genomic_DNA"/>
</dbReference>
<evidence type="ECO:0000313" key="2">
    <source>
        <dbReference type="EMBL" id="CAF3776138.1"/>
    </source>
</evidence>
<gene>
    <name evidence="2" type="ORF">JBS370_LOCUS13968</name>
</gene>
<protein>
    <submittedName>
        <fullName evidence="2">Uncharacterized protein</fullName>
    </submittedName>
</protein>
<reference evidence="2" key="1">
    <citation type="submission" date="2021-02" db="EMBL/GenBank/DDBJ databases">
        <authorList>
            <person name="Nowell W R."/>
        </authorList>
    </citation>
    <scope>NUCLEOTIDE SEQUENCE</scope>
</reference>
<dbReference type="Proteomes" id="UP000663836">
    <property type="component" value="Unassembled WGS sequence"/>
</dbReference>
<organism evidence="2 3">
    <name type="scientific">Rotaria sordida</name>
    <dbReference type="NCBI Taxonomy" id="392033"/>
    <lineage>
        <taxon>Eukaryota</taxon>
        <taxon>Metazoa</taxon>
        <taxon>Spiralia</taxon>
        <taxon>Gnathifera</taxon>
        <taxon>Rotifera</taxon>
        <taxon>Eurotatoria</taxon>
        <taxon>Bdelloidea</taxon>
        <taxon>Philodinida</taxon>
        <taxon>Philodinidae</taxon>
        <taxon>Rotaria</taxon>
    </lineage>
</organism>
<accession>A0A819ADM0</accession>
<feature type="region of interest" description="Disordered" evidence="1">
    <location>
        <begin position="131"/>
        <end position="178"/>
    </location>
</feature>